<keyword evidence="3" id="KW-1185">Reference proteome</keyword>
<evidence type="ECO:0000313" key="2">
    <source>
        <dbReference type="EMBL" id="MFB9205910.1"/>
    </source>
</evidence>
<proteinExistence type="predicted"/>
<dbReference type="Gene3D" id="1.10.260.40">
    <property type="entry name" value="lambda repressor-like DNA-binding domains"/>
    <property type="match status" value="1"/>
</dbReference>
<feature type="domain" description="HTH cro/C1-type" evidence="1">
    <location>
        <begin position="31"/>
        <end position="70"/>
    </location>
</feature>
<dbReference type="Pfam" id="PF01381">
    <property type="entry name" value="HTH_3"/>
    <property type="match status" value="1"/>
</dbReference>
<gene>
    <name evidence="2" type="ORF">ACFFV7_32275</name>
</gene>
<dbReference type="InterPro" id="IPR010982">
    <property type="entry name" value="Lambda_DNA-bd_dom_sf"/>
</dbReference>
<evidence type="ECO:0000259" key="1">
    <source>
        <dbReference type="PROSITE" id="PS50943"/>
    </source>
</evidence>
<dbReference type="CDD" id="cd00093">
    <property type="entry name" value="HTH_XRE"/>
    <property type="match status" value="1"/>
</dbReference>
<sequence length="256" mass="28488">MSTDSNTTETQFSVWLTQMSRAMGYPTDASLAEALEISPSTILRWRRGSKPSITHLVSLSEVLGVQLVGLLALTGHADPDILGSRAKLPEPPSPITETVRRIRSSALSDHVRGALARYWDGRLAEERHRVYELIRVLEGAERGEIDVIDDLLKVLSLASQPGLPKHLVTLLREVTSIFESGGSRRRAKRPLFSRLQFTVRSTESGRYRLEMQSSEGSMLNSLEEFETSQEAVEQLERMLGFEPEGVQIDESSAPSE</sequence>
<dbReference type="PROSITE" id="PS50943">
    <property type="entry name" value="HTH_CROC1"/>
    <property type="match status" value="1"/>
</dbReference>
<dbReference type="SUPFAM" id="SSF47413">
    <property type="entry name" value="lambda repressor-like DNA-binding domains"/>
    <property type="match status" value="1"/>
</dbReference>
<accession>A0ABV5IPP3</accession>
<dbReference type="InterPro" id="IPR001387">
    <property type="entry name" value="Cro/C1-type_HTH"/>
</dbReference>
<protein>
    <submittedName>
        <fullName evidence="2">Helix-turn-helix domain-containing protein</fullName>
    </submittedName>
</protein>
<comment type="caution">
    <text evidence="2">The sequence shown here is derived from an EMBL/GenBank/DDBJ whole genome shotgun (WGS) entry which is preliminary data.</text>
</comment>
<dbReference type="EMBL" id="JBHMEI010000032">
    <property type="protein sequence ID" value="MFB9205910.1"/>
    <property type="molecule type" value="Genomic_DNA"/>
</dbReference>
<name>A0ABV5IPP3_9ACTN</name>
<evidence type="ECO:0000313" key="3">
    <source>
        <dbReference type="Proteomes" id="UP001589647"/>
    </source>
</evidence>
<dbReference type="RefSeq" id="WP_189653456.1">
    <property type="nucleotide sequence ID" value="NZ_BMRC01000041.1"/>
</dbReference>
<reference evidence="2 3" key="1">
    <citation type="submission" date="2024-09" db="EMBL/GenBank/DDBJ databases">
        <authorList>
            <person name="Sun Q."/>
            <person name="Mori K."/>
        </authorList>
    </citation>
    <scope>NUCLEOTIDE SEQUENCE [LARGE SCALE GENOMIC DNA]</scope>
    <source>
        <strain evidence="2 3">CCM 3426</strain>
    </source>
</reference>
<dbReference type="Proteomes" id="UP001589647">
    <property type="component" value="Unassembled WGS sequence"/>
</dbReference>
<organism evidence="2 3">
    <name type="scientific">Nonomuraea spiralis</name>
    <dbReference type="NCBI Taxonomy" id="46182"/>
    <lineage>
        <taxon>Bacteria</taxon>
        <taxon>Bacillati</taxon>
        <taxon>Actinomycetota</taxon>
        <taxon>Actinomycetes</taxon>
        <taxon>Streptosporangiales</taxon>
        <taxon>Streptosporangiaceae</taxon>
        <taxon>Nonomuraea</taxon>
    </lineage>
</organism>